<evidence type="ECO:0000313" key="1">
    <source>
        <dbReference type="EMBL" id="OLQ02236.1"/>
    </source>
</evidence>
<gene>
    <name evidence="1" type="ORF">AK812_SmicGene14973</name>
</gene>
<protein>
    <submittedName>
        <fullName evidence="1">Uncharacterized protein</fullName>
    </submittedName>
</protein>
<reference evidence="1 2" key="1">
    <citation type="submission" date="2016-02" db="EMBL/GenBank/DDBJ databases">
        <title>Genome analysis of coral dinoflagellate symbionts highlights evolutionary adaptations to a symbiotic lifestyle.</title>
        <authorList>
            <person name="Aranda M."/>
            <person name="Li Y."/>
            <person name="Liew Y.J."/>
            <person name="Baumgarten S."/>
            <person name="Simakov O."/>
            <person name="Wilson M."/>
            <person name="Piel J."/>
            <person name="Ashoor H."/>
            <person name="Bougouffa S."/>
            <person name="Bajic V.B."/>
            <person name="Ryu T."/>
            <person name="Ravasi T."/>
            <person name="Bayer T."/>
            <person name="Micklem G."/>
            <person name="Kim H."/>
            <person name="Bhak J."/>
            <person name="Lajeunesse T.C."/>
            <person name="Voolstra C.R."/>
        </authorList>
    </citation>
    <scope>NUCLEOTIDE SEQUENCE [LARGE SCALE GENOMIC DNA]</scope>
    <source>
        <strain evidence="1 2">CCMP2467</strain>
    </source>
</reference>
<accession>A0A1Q9E499</accession>
<organism evidence="1 2">
    <name type="scientific">Symbiodinium microadriaticum</name>
    <name type="common">Dinoflagellate</name>
    <name type="synonym">Zooxanthella microadriatica</name>
    <dbReference type="NCBI Taxonomy" id="2951"/>
    <lineage>
        <taxon>Eukaryota</taxon>
        <taxon>Sar</taxon>
        <taxon>Alveolata</taxon>
        <taxon>Dinophyceae</taxon>
        <taxon>Suessiales</taxon>
        <taxon>Symbiodiniaceae</taxon>
        <taxon>Symbiodinium</taxon>
    </lineage>
</organism>
<dbReference type="EMBL" id="LSRX01000270">
    <property type="protein sequence ID" value="OLQ02236.1"/>
    <property type="molecule type" value="Genomic_DNA"/>
</dbReference>
<dbReference type="Proteomes" id="UP000186817">
    <property type="component" value="Unassembled WGS sequence"/>
</dbReference>
<comment type="caution">
    <text evidence="1">The sequence shown here is derived from an EMBL/GenBank/DDBJ whole genome shotgun (WGS) entry which is preliminary data.</text>
</comment>
<name>A0A1Q9E499_SYMMI</name>
<evidence type="ECO:0000313" key="2">
    <source>
        <dbReference type="Proteomes" id="UP000186817"/>
    </source>
</evidence>
<dbReference type="AlphaFoldDB" id="A0A1Q9E499"/>
<proteinExistence type="predicted"/>
<sequence length="152" mass="17178">MQEDTERPLKGVFGSSVRQLAGSFVKFADTKFRGHGPSKTIARDRQRSLWLDPIFQEMRYLVKEPSPDRFELSNSRAGIRRINMWLIKITIAQIYNVVCPISVGRLIVASLISGVHGKDKIRSEVPQQCFSDGIYNNNASLEQKTSSSSDIF</sequence>
<keyword evidence="2" id="KW-1185">Reference proteome</keyword>